<feature type="compositionally biased region" description="Low complexity" evidence="1">
    <location>
        <begin position="28"/>
        <end position="37"/>
    </location>
</feature>
<proteinExistence type="predicted"/>
<organism evidence="2 3">
    <name type="scientific">Pristionchus fissidentatus</name>
    <dbReference type="NCBI Taxonomy" id="1538716"/>
    <lineage>
        <taxon>Eukaryota</taxon>
        <taxon>Metazoa</taxon>
        <taxon>Ecdysozoa</taxon>
        <taxon>Nematoda</taxon>
        <taxon>Chromadorea</taxon>
        <taxon>Rhabditida</taxon>
        <taxon>Rhabditina</taxon>
        <taxon>Diplogasteromorpha</taxon>
        <taxon>Diplogasteroidea</taxon>
        <taxon>Neodiplogasteridae</taxon>
        <taxon>Pristionchus</taxon>
    </lineage>
</organism>
<dbReference type="AlphaFoldDB" id="A0AAV5V7W7"/>
<accession>A0AAV5V7W7</accession>
<evidence type="ECO:0000313" key="2">
    <source>
        <dbReference type="EMBL" id="GMT15288.1"/>
    </source>
</evidence>
<protein>
    <submittedName>
        <fullName evidence="2">Uncharacterized protein</fullName>
    </submittedName>
</protein>
<reference evidence="2" key="1">
    <citation type="submission" date="2023-10" db="EMBL/GenBank/DDBJ databases">
        <title>Genome assembly of Pristionchus species.</title>
        <authorList>
            <person name="Yoshida K."/>
            <person name="Sommer R.J."/>
        </authorList>
    </citation>
    <scope>NUCLEOTIDE SEQUENCE</scope>
    <source>
        <strain evidence="2">RS5133</strain>
    </source>
</reference>
<feature type="region of interest" description="Disordered" evidence="1">
    <location>
        <begin position="148"/>
        <end position="225"/>
    </location>
</feature>
<name>A0AAV5V7W7_9BILA</name>
<evidence type="ECO:0000313" key="3">
    <source>
        <dbReference type="Proteomes" id="UP001432322"/>
    </source>
</evidence>
<evidence type="ECO:0000256" key="1">
    <source>
        <dbReference type="SAM" id="MobiDB-lite"/>
    </source>
</evidence>
<feature type="compositionally biased region" description="Basic and acidic residues" evidence="1">
    <location>
        <begin position="122"/>
        <end position="131"/>
    </location>
</feature>
<feature type="region of interest" description="Disordered" evidence="1">
    <location>
        <begin position="1"/>
        <end position="131"/>
    </location>
</feature>
<feature type="non-terminal residue" evidence="2">
    <location>
        <position position="1"/>
    </location>
</feature>
<dbReference type="Proteomes" id="UP001432322">
    <property type="component" value="Unassembled WGS sequence"/>
</dbReference>
<comment type="caution">
    <text evidence="2">The sequence shown here is derived from an EMBL/GenBank/DDBJ whole genome shotgun (WGS) entry which is preliminary data.</text>
</comment>
<gene>
    <name evidence="2" type="ORF">PFISCL1PPCAC_6585</name>
</gene>
<feature type="compositionally biased region" description="Low complexity" evidence="1">
    <location>
        <begin position="81"/>
        <end position="96"/>
    </location>
</feature>
<dbReference type="EMBL" id="BTSY01000002">
    <property type="protein sequence ID" value="GMT15288.1"/>
    <property type="molecule type" value="Genomic_DNA"/>
</dbReference>
<feature type="compositionally biased region" description="Basic and acidic residues" evidence="1">
    <location>
        <begin position="1"/>
        <end position="13"/>
    </location>
</feature>
<keyword evidence="3" id="KW-1185">Reference proteome</keyword>
<sequence length="225" mass="24194">DTDKAREGGRAELRCGSATSDEPSLALPVNDPATTDTVPPPTVPQPASAADEDDIEVTRIIISKAAKSKKTAKREPAAVDEPAATPRRSPSPSEPSDTVSPTTVATPGDSLPTVSQPVKKTAKIDPTRAKWSAADDARLLAAKKAMKKENENEMMDAESVEKKNKKRKVEREMGEDCVVTKTKKASATMMVDQMAMTNVKREPIVEEEPAPTPPKRSPRERGGKK</sequence>